<sequence length="816" mass="88573">MGILFKQSSTILTFSLLLYSQNIEMNNVNEAYSEGNPLGDSRKWFSIKEGQTYRGNTVTINADFNGGVAIGGYLDYASVLDNTLIVNGKVDLAIGGLGKNGATVNRNKVEINGSAKNAVGGYGEEYVRNNEVIVSRGSSVEENVIGGYSKNSNATYNDVEIKGEAKNVYAGVGLEVEGNGAIISGKVENLYGGFSINGEALNQFVLIESSGEVKEEAYSGYAKLDSIGNYLEISGKVKKGVGGYSKEANAKENSVHLIGEATSLIGGEGLNAFSNFVTIDGITQNAYSGIGKEEAHGNFLNLQSGKILGEAIGGMGKEAKGNQVFLSRGTEAQNVIAGKGEEIAQYNEVILKGEVKGDVIGGSAKEANYNLVSLYDNAKVGGIVYGGYDAKNNKGIDLHNSIFASGSASVGGLEGFDKLYLNASKQNIKKEGIPSSENTFILKINGNLDLSGRELIVSSLGVNSKEDIALIYAENGIKVDKNTLIHGNKTFIFETWKPKDNQEFEHELIKEDFIITQSLQQEAKSFPKSFSNSLMFLRNGGEVILNNMQEYSKILEENGGILAHIQGGKNKIDGSEFYGTYTNFGKIFSLGAESIGGLFFESGFGHFDNHIAASRGHTKELYVGVGGGIRHQFENGIYTQGYARGGVIESKFDSYYMHTNDRVAFKESNLYAGLGMAVGYLQEIKEGIRADFNFYSRADTIEGFSRELQHQNNDYLEVKNSMMYSLGFGSALEYFKEDFGVSVGIAYERIFSGGIESSINGFELETYKKNFDVINPYLALWIKPNYKTPLNLYIRGDGYFWDKRGVSGSVGISYGF</sequence>
<gene>
    <name evidence="1" type="ORF">B6S12_06710</name>
</gene>
<evidence type="ECO:0000313" key="2">
    <source>
        <dbReference type="Proteomes" id="UP000249746"/>
    </source>
</evidence>
<dbReference type="RefSeq" id="WP_111230038.1">
    <property type="nucleotide sequence ID" value="NZ_NBIU01000018.1"/>
</dbReference>
<evidence type="ECO:0000313" key="1">
    <source>
        <dbReference type="EMBL" id="PZT47924.1"/>
    </source>
</evidence>
<dbReference type="OrthoDB" id="5313544at2"/>
<proteinExistence type="predicted"/>
<protein>
    <recommendedName>
        <fullName evidence="3">Autotransporter domain-containing protein</fullName>
    </recommendedName>
</protein>
<dbReference type="AlphaFoldDB" id="A0A2W6MTU6"/>
<dbReference type="Proteomes" id="UP000249746">
    <property type="component" value="Unassembled WGS sequence"/>
</dbReference>
<accession>A0A2W6MTU6</accession>
<evidence type="ECO:0008006" key="3">
    <source>
        <dbReference type="Google" id="ProtNLM"/>
    </source>
</evidence>
<name>A0A2W6MTU6_9HELI</name>
<reference evidence="1 2" key="1">
    <citation type="submission" date="2017-03" db="EMBL/GenBank/DDBJ databases">
        <title>Genomic and clinical evidence uncovers the enterohepatic species Helicobacter valdiviensis as a potential human intestinal pathogen.</title>
        <authorList>
            <person name="Fresia P."/>
            <person name="Jara R."/>
            <person name="Sierra R."/>
            <person name="Ferres I."/>
            <person name="Greif G."/>
            <person name="Iraola G."/>
            <person name="Collado L."/>
        </authorList>
    </citation>
    <scope>NUCLEOTIDE SEQUENCE [LARGE SCALE GENOMIC DNA]</scope>
    <source>
        <strain evidence="1 2">WBE14</strain>
    </source>
</reference>
<organism evidence="1 2">
    <name type="scientific">Helicobacter valdiviensis</name>
    <dbReference type="NCBI Taxonomy" id="1458358"/>
    <lineage>
        <taxon>Bacteria</taxon>
        <taxon>Pseudomonadati</taxon>
        <taxon>Campylobacterota</taxon>
        <taxon>Epsilonproteobacteria</taxon>
        <taxon>Campylobacterales</taxon>
        <taxon>Helicobacteraceae</taxon>
        <taxon>Helicobacter</taxon>
    </lineage>
</organism>
<keyword evidence="2" id="KW-1185">Reference proteome</keyword>
<comment type="caution">
    <text evidence="1">The sequence shown here is derived from an EMBL/GenBank/DDBJ whole genome shotgun (WGS) entry which is preliminary data.</text>
</comment>
<dbReference type="EMBL" id="NBIU01000018">
    <property type="protein sequence ID" value="PZT47924.1"/>
    <property type="molecule type" value="Genomic_DNA"/>
</dbReference>